<keyword evidence="1" id="KW-0472">Membrane</keyword>
<dbReference type="InterPro" id="IPR025646">
    <property type="entry name" value="DUF4350"/>
</dbReference>
<evidence type="ECO:0000259" key="2">
    <source>
        <dbReference type="Pfam" id="PF14258"/>
    </source>
</evidence>
<keyword evidence="4" id="KW-1185">Reference proteome</keyword>
<feature type="domain" description="DUF4350" evidence="2">
    <location>
        <begin position="77"/>
        <end position="230"/>
    </location>
</feature>
<organism evidence="3 4">
    <name type="scientific">Psychroserpens ponticola</name>
    <dbReference type="NCBI Taxonomy" id="2932268"/>
    <lineage>
        <taxon>Bacteria</taxon>
        <taxon>Pseudomonadati</taxon>
        <taxon>Bacteroidota</taxon>
        <taxon>Flavobacteriia</taxon>
        <taxon>Flavobacteriales</taxon>
        <taxon>Flavobacteriaceae</taxon>
        <taxon>Psychroserpens</taxon>
    </lineage>
</organism>
<dbReference type="EMBL" id="CP116221">
    <property type="protein sequence ID" value="WCO02624.1"/>
    <property type="molecule type" value="Genomic_DNA"/>
</dbReference>
<evidence type="ECO:0000313" key="4">
    <source>
        <dbReference type="Proteomes" id="UP001202717"/>
    </source>
</evidence>
<feature type="transmembrane region" description="Helical" evidence="1">
    <location>
        <begin position="7"/>
        <end position="25"/>
    </location>
</feature>
<reference evidence="3 4" key="1">
    <citation type="submission" date="2023-01" db="EMBL/GenBank/DDBJ databases">
        <title>Psychroserpens ponticola sp. nov., isolated from seawater.</title>
        <authorList>
            <person name="Kristyanto S."/>
            <person name="Jung J."/>
            <person name="Kim J.M."/>
            <person name="Jeon C.O."/>
        </authorList>
    </citation>
    <scope>NUCLEOTIDE SEQUENCE [LARGE SCALE GENOMIC DNA]</scope>
    <source>
        <strain evidence="3 4">MSW6</strain>
    </source>
</reference>
<sequence length="398" mass="46138">MSRTLKIYVGILVLLFVGIIAIEFSTPPPINWTKTYNETHKIPYGTFVFYEELGTLFPESKVQDVKNTPYEYFDDYYSWEDSSYLTTGTYIVIDDFVNIDNTSAQELLDFASAGNDIFLSSNYFPDRLKDTLGFNTQNDFTFKGKGELSLTSPSFENDSITINKGLSNIYFSKIDTLYTTVLGYQKFADSAYVNFIKTSWGDGYFYIHLQPIAFTNYHLLKKDNKKYASSIMSYLSDDTIYFDSRNKLGKELGASPLRFIHSQPALRWAWYLALITTIVFMIFNAKRKQRIVMVINPLKNTTVDFTKTIGNLYYETKDHDNLIEKKITYFLEFIRRVYYLDTQILDEKFVKNLSLKSGKDQSKVKKLVNQIAHLKAKTPCNEGDLLRLNKAIEDFYTT</sequence>
<keyword evidence="1" id="KW-1133">Transmembrane helix</keyword>
<dbReference type="RefSeq" id="WP_249995391.1">
    <property type="nucleotide sequence ID" value="NZ_CP116221.1"/>
</dbReference>
<dbReference type="Pfam" id="PF14258">
    <property type="entry name" value="DUF4350"/>
    <property type="match status" value="1"/>
</dbReference>
<name>A0ABY7RZQ8_9FLAO</name>
<proteinExistence type="predicted"/>
<feature type="transmembrane region" description="Helical" evidence="1">
    <location>
        <begin position="268"/>
        <end position="285"/>
    </location>
</feature>
<evidence type="ECO:0000313" key="3">
    <source>
        <dbReference type="EMBL" id="WCO02624.1"/>
    </source>
</evidence>
<keyword evidence="1" id="KW-0812">Transmembrane</keyword>
<dbReference type="Proteomes" id="UP001202717">
    <property type="component" value="Chromosome"/>
</dbReference>
<accession>A0ABY7RZQ8</accession>
<gene>
    <name evidence="3" type="ORF">MUN68_003800</name>
</gene>
<protein>
    <submittedName>
        <fullName evidence="3">DUF4350 domain-containing protein</fullName>
    </submittedName>
</protein>
<evidence type="ECO:0000256" key="1">
    <source>
        <dbReference type="SAM" id="Phobius"/>
    </source>
</evidence>